<organism evidence="3 4">
    <name type="scientific">Cohnella terricola</name>
    <dbReference type="NCBI Taxonomy" id="1289167"/>
    <lineage>
        <taxon>Bacteria</taxon>
        <taxon>Bacillati</taxon>
        <taxon>Bacillota</taxon>
        <taxon>Bacilli</taxon>
        <taxon>Bacillales</taxon>
        <taxon>Paenibacillaceae</taxon>
        <taxon>Cohnella</taxon>
    </lineage>
</organism>
<evidence type="ECO:0000313" key="3">
    <source>
        <dbReference type="EMBL" id="TVX96291.1"/>
    </source>
</evidence>
<feature type="domain" description="Aminoglycoside phosphotransferase" evidence="2">
    <location>
        <begin position="68"/>
        <end position="114"/>
    </location>
</feature>
<evidence type="ECO:0000259" key="2">
    <source>
        <dbReference type="Pfam" id="PF01636"/>
    </source>
</evidence>
<dbReference type="InterPro" id="IPR011009">
    <property type="entry name" value="Kinase-like_dom_sf"/>
</dbReference>
<comment type="caution">
    <text evidence="3">The sequence shown here is derived from an EMBL/GenBank/DDBJ whole genome shotgun (WGS) entry which is preliminary data.</text>
</comment>
<dbReference type="AlphaFoldDB" id="A0A559J8W6"/>
<dbReference type="PANTHER" id="PTHR21064">
    <property type="entry name" value="AMINOGLYCOSIDE PHOSPHOTRANSFERASE DOMAIN-CONTAINING PROTEIN-RELATED"/>
    <property type="match status" value="1"/>
</dbReference>
<accession>A0A559J8W6</accession>
<protein>
    <submittedName>
        <fullName evidence="3">Phosphotransferase</fullName>
    </submittedName>
</protein>
<dbReference type="Proteomes" id="UP000316330">
    <property type="component" value="Unassembled WGS sequence"/>
</dbReference>
<dbReference type="EMBL" id="VNJJ01000017">
    <property type="protein sequence ID" value="TVX96291.1"/>
    <property type="molecule type" value="Genomic_DNA"/>
</dbReference>
<evidence type="ECO:0000256" key="1">
    <source>
        <dbReference type="ARBA" id="ARBA00038240"/>
    </source>
</evidence>
<comment type="similarity">
    <text evidence="1">Belongs to the pseudomonas-type ThrB family.</text>
</comment>
<gene>
    <name evidence="3" type="ORF">FPZ45_21540</name>
</gene>
<proteinExistence type="inferred from homology"/>
<dbReference type="InterPro" id="IPR002575">
    <property type="entry name" value="Aminoglycoside_PTrfase"/>
</dbReference>
<keyword evidence="3" id="KW-0808">Transferase</keyword>
<dbReference type="InterPro" id="IPR050249">
    <property type="entry name" value="Pseudomonas-type_ThrB"/>
</dbReference>
<dbReference type="RefSeq" id="WP_144706379.1">
    <property type="nucleotide sequence ID" value="NZ_VNJJ01000017.1"/>
</dbReference>
<dbReference type="GO" id="GO:0004413">
    <property type="term" value="F:homoserine kinase activity"/>
    <property type="evidence" value="ECO:0007669"/>
    <property type="project" value="TreeGrafter"/>
</dbReference>
<sequence length="190" mass="22017">MAYRYGKSVATIHLKSVDFETKHDRPLLDLKQLIEEPLKVIKKSLILQINDYNFIESIGKKIITKITELQSEMDWGICHGDLHGGNAHIRADIITHFDFDICGYGWRAYDLAVFKFARELEADKKSGEGNNSNQIWIAFLEGYKSIRNLGQRDIESIPYFCVIRQLWLMKLSLQYFRDLDIVGSVNAIFQ</sequence>
<dbReference type="PANTHER" id="PTHR21064:SF6">
    <property type="entry name" value="AMINOGLYCOSIDE PHOSPHOTRANSFERASE DOMAIN-CONTAINING PROTEIN"/>
    <property type="match status" value="1"/>
</dbReference>
<dbReference type="OrthoDB" id="9800774at2"/>
<dbReference type="Pfam" id="PF01636">
    <property type="entry name" value="APH"/>
    <property type="match status" value="1"/>
</dbReference>
<dbReference type="GO" id="GO:0009088">
    <property type="term" value="P:threonine biosynthetic process"/>
    <property type="evidence" value="ECO:0007669"/>
    <property type="project" value="TreeGrafter"/>
</dbReference>
<name>A0A559J8W6_9BACL</name>
<dbReference type="Gene3D" id="3.90.1200.10">
    <property type="match status" value="1"/>
</dbReference>
<evidence type="ECO:0000313" key="4">
    <source>
        <dbReference type="Proteomes" id="UP000316330"/>
    </source>
</evidence>
<keyword evidence="4" id="KW-1185">Reference proteome</keyword>
<dbReference type="SUPFAM" id="SSF56112">
    <property type="entry name" value="Protein kinase-like (PK-like)"/>
    <property type="match status" value="1"/>
</dbReference>
<reference evidence="3 4" key="1">
    <citation type="submission" date="2019-07" db="EMBL/GenBank/DDBJ databases">
        <authorList>
            <person name="Kim J."/>
        </authorList>
    </citation>
    <scope>NUCLEOTIDE SEQUENCE [LARGE SCALE GENOMIC DNA]</scope>
    <source>
        <strain evidence="3 4">G13</strain>
    </source>
</reference>